<sequence length="69" mass="7639">MQNNLVYALGLLLCFQILILSVNGCLTAPPRKRAGAAECVGQFCDFWGSCWRGCYCYGQNPWCSGYCFG</sequence>
<name>A0A023GCC5_AMBTT</name>
<organism evidence="2">
    <name type="scientific">Amblyomma triste</name>
    <name type="common">Neotropical tick</name>
    <dbReference type="NCBI Taxonomy" id="251400"/>
    <lineage>
        <taxon>Eukaryota</taxon>
        <taxon>Metazoa</taxon>
        <taxon>Ecdysozoa</taxon>
        <taxon>Arthropoda</taxon>
        <taxon>Chelicerata</taxon>
        <taxon>Arachnida</taxon>
        <taxon>Acari</taxon>
        <taxon>Parasitiformes</taxon>
        <taxon>Ixodida</taxon>
        <taxon>Ixodoidea</taxon>
        <taxon>Ixodidae</taxon>
        <taxon>Amblyomminae</taxon>
        <taxon>Amblyomma</taxon>
    </lineage>
</organism>
<dbReference type="AlphaFoldDB" id="A0A023GCC5"/>
<accession>A0A023GCC5</accession>
<protein>
    <submittedName>
        <fullName evidence="2">Putative secreted protein</fullName>
    </submittedName>
</protein>
<reference evidence="2" key="1">
    <citation type="submission" date="2014-03" db="EMBL/GenBank/DDBJ databases">
        <title>The sialotranscriptome of Amblyomma triste, Amblyomma parvum and Amblyomma cajennense ticks, uncovered by 454-based RNA-seq.</title>
        <authorList>
            <person name="Garcia G.R."/>
            <person name="Gardinassi L.G."/>
            <person name="Ribeiro J.M."/>
            <person name="Anatriello E."/>
            <person name="Ferreira B.R."/>
            <person name="Moreira H.N."/>
            <person name="Mafra C."/>
            <person name="Olegario M.M."/>
            <person name="Szabo P.J."/>
            <person name="Miranda-Santos I.K."/>
            <person name="Maruyama S.R."/>
        </authorList>
    </citation>
    <scope>NUCLEOTIDE SEQUENCE</scope>
    <source>
        <strain evidence="2">Mato Grasso do Sul</strain>
        <tissue evidence="2">Salivary glands</tissue>
    </source>
</reference>
<feature type="signal peptide" evidence="1">
    <location>
        <begin position="1"/>
        <end position="27"/>
    </location>
</feature>
<proteinExistence type="evidence at transcript level"/>
<keyword evidence="1" id="KW-0732">Signal</keyword>
<feature type="chain" id="PRO_5001517083" evidence="1">
    <location>
        <begin position="28"/>
        <end position="69"/>
    </location>
</feature>
<evidence type="ECO:0000313" key="2">
    <source>
        <dbReference type="EMBL" id="JAC30330.1"/>
    </source>
</evidence>
<evidence type="ECO:0000256" key="1">
    <source>
        <dbReference type="SAM" id="SignalP"/>
    </source>
</evidence>
<dbReference type="EMBL" id="GBBM01005088">
    <property type="protein sequence ID" value="JAC30330.1"/>
    <property type="molecule type" value="mRNA"/>
</dbReference>